<feature type="region of interest" description="Disordered" evidence="1">
    <location>
        <begin position="185"/>
        <end position="234"/>
    </location>
</feature>
<dbReference type="HOGENOM" id="CLU_1050278_0_0_1"/>
<protein>
    <submittedName>
        <fullName evidence="2">Uncharacterized protein</fullName>
    </submittedName>
</protein>
<dbReference type="OrthoDB" id="2802262at2759"/>
<evidence type="ECO:0000256" key="1">
    <source>
        <dbReference type="SAM" id="MobiDB-lite"/>
    </source>
</evidence>
<name>A0A060SY53_PYCCI</name>
<evidence type="ECO:0000313" key="3">
    <source>
        <dbReference type="Proteomes" id="UP000029665"/>
    </source>
</evidence>
<sequence>MIPSANNQSTSEEVTGMAGHPAEMTSGLGSPPPIAPIIFTPTTNGGGDYISRSRLKPVSGKFEMIPPEDEHFMAERVDRPLAFMACKLDAILFKPWKVRPNKEGYWPDYEDLEELQNLLEARRYTAEGDFRQARKAPPSIPFWGRNLTANGREVEYFLARLSELHQFNEEPFWDNGPSFLGHFNEPITSENPRQTRKERHAARKNAMVTPTSSPFPLPSAPRKPNRDLPPHLHYPHTVEEDLTISHYGQVRHSCEPIDEAGASNS</sequence>
<dbReference type="Proteomes" id="UP000029665">
    <property type="component" value="Unassembled WGS sequence"/>
</dbReference>
<dbReference type="AlphaFoldDB" id="A0A060SY53"/>
<organism evidence="2 3">
    <name type="scientific">Pycnoporus cinnabarinus</name>
    <name type="common">Cinnabar-red polypore</name>
    <name type="synonym">Trametes cinnabarina</name>
    <dbReference type="NCBI Taxonomy" id="5643"/>
    <lineage>
        <taxon>Eukaryota</taxon>
        <taxon>Fungi</taxon>
        <taxon>Dikarya</taxon>
        <taxon>Basidiomycota</taxon>
        <taxon>Agaricomycotina</taxon>
        <taxon>Agaricomycetes</taxon>
        <taxon>Polyporales</taxon>
        <taxon>Polyporaceae</taxon>
        <taxon>Trametes</taxon>
    </lineage>
</organism>
<feature type="compositionally biased region" description="Polar residues" evidence="1">
    <location>
        <begin position="1"/>
        <end position="13"/>
    </location>
</feature>
<keyword evidence="3" id="KW-1185">Reference proteome</keyword>
<comment type="caution">
    <text evidence="2">The sequence shown here is derived from an EMBL/GenBank/DDBJ whole genome shotgun (WGS) entry which is preliminary data.</text>
</comment>
<gene>
    <name evidence="2" type="ORF">BN946_scf184675.g6</name>
</gene>
<accession>A0A060SY53</accession>
<proteinExistence type="predicted"/>
<reference evidence="2" key="1">
    <citation type="submission" date="2014-01" db="EMBL/GenBank/DDBJ databases">
        <title>The genome of the white-rot fungus Pycnoporus cinnabarinus: a basidiomycete model with a versatile arsenal for lignocellulosic biomass breakdown.</title>
        <authorList>
            <person name="Levasseur A."/>
            <person name="Lomascolo A."/>
            <person name="Ruiz-Duenas F.J."/>
            <person name="Uzan E."/>
            <person name="Piumi F."/>
            <person name="Kues U."/>
            <person name="Ram A.F.J."/>
            <person name="Murat C."/>
            <person name="Haon M."/>
            <person name="Benoit I."/>
            <person name="Arfi Y."/>
            <person name="Chevret D."/>
            <person name="Drula E."/>
            <person name="Kwon M.J."/>
            <person name="Gouret P."/>
            <person name="Lesage-Meessen L."/>
            <person name="Lombard V."/>
            <person name="Mariette J."/>
            <person name="Noirot C."/>
            <person name="Park J."/>
            <person name="Patyshakuliyeva A."/>
            <person name="Wieneger R.A.B."/>
            <person name="Wosten H.A.B."/>
            <person name="Martin F."/>
            <person name="Coutinho P.M."/>
            <person name="de Vries R."/>
            <person name="Martinez A.T."/>
            <person name="Klopp C."/>
            <person name="Pontarotti P."/>
            <person name="Henrissat B."/>
            <person name="Record E."/>
        </authorList>
    </citation>
    <scope>NUCLEOTIDE SEQUENCE [LARGE SCALE GENOMIC DNA]</scope>
    <source>
        <strain evidence="2">BRFM137</strain>
    </source>
</reference>
<feature type="compositionally biased region" description="Basic residues" evidence="1">
    <location>
        <begin position="194"/>
        <end position="203"/>
    </location>
</feature>
<evidence type="ECO:0000313" key="2">
    <source>
        <dbReference type="EMBL" id="CDO77174.1"/>
    </source>
</evidence>
<feature type="region of interest" description="Disordered" evidence="1">
    <location>
        <begin position="1"/>
        <end position="33"/>
    </location>
</feature>
<dbReference type="EMBL" id="CCBP010000444">
    <property type="protein sequence ID" value="CDO77174.1"/>
    <property type="molecule type" value="Genomic_DNA"/>
</dbReference>